<proteinExistence type="predicted"/>
<reference evidence="2" key="1">
    <citation type="submission" date="2021-12" db="EMBL/GenBank/DDBJ databases">
        <title>Enterovibrio ZSDZ35 sp. nov. and Enterovibrio ZSDZ42 sp. nov., isolated from coastal seawater in Qingdao.</title>
        <authorList>
            <person name="Zhang P."/>
        </authorList>
    </citation>
    <scope>NUCLEOTIDE SEQUENCE</scope>
    <source>
        <strain evidence="2">ZSDZ35</strain>
    </source>
</reference>
<evidence type="ECO:0000259" key="1">
    <source>
        <dbReference type="Pfam" id="PF13682"/>
    </source>
</evidence>
<accession>A0ABT5QQG1</accession>
<evidence type="ECO:0000313" key="3">
    <source>
        <dbReference type="Proteomes" id="UP001149821"/>
    </source>
</evidence>
<protein>
    <submittedName>
        <fullName evidence="2">CZB domain-containing protein</fullName>
    </submittedName>
</protein>
<keyword evidence="3" id="KW-1185">Reference proteome</keyword>
<dbReference type="RefSeq" id="WP_420791626.1">
    <property type="nucleotide sequence ID" value="NZ_JAJUBB010000016.1"/>
</dbReference>
<evidence type="ECO:0000313" key="2">
    <source>
        <dbReference type="EMBL" id="MDD1783124.1"/>
    </source>
</evidence>
<dbReference type="Pfam" id="PF13682">
    <property type="entry name" value="CZB"/>
    <property type="match status" value="1"/>
</dbReference>
<name>A0ABT5QQG1_9GAMM</name>
<organism evidence="2 3">
    <name type="scientific">Enterovibrio qingdaonensis</name>
    <dbReference type="NCBI Taxonomy" id="2899818"/>
    <lineage>
        <taxon>Bacteria</taxon>
        <taxon>Pseudomonadati</taxon>
        <taxon>Pseudomonadota</taxon>
        <taxon>Gammaproteobacteria</taxon>
        <taxon>Vibrionales</taxon>
        <taxon>Vibrionaceae</taxon>
        <taxon>Enterovibrio</taxon>
    </lineage>
</organism>
<gene>
    <name evidence="2" type="ORF">LRP49_18310</name>
</gene>
<dbReference type="Gene3D" id="1.20.120.30">
    <property type="entry name" value="Aspartate receptor, ligand-binding domain"/>
    <property type="match status" value="1"/>
</dbReference>
<sequence length="125" mass="14054">MQRVIQNAAVSSFLNTVKLDHAVWKSAIYKHISLGEFGQQVNRHTECRLGKWYFEGDGAKHFKSTPSFNAIDAPHKQVHDSGRMALEAGHRGDFHSMVSHLNAMEHGSIQVTDALERLITESSIR</sequence>
<dbReference type="EMBL" id="JAJUBB010000016">
    <property type="protein sequence ID" value="MDD1783124.1"/>
    <property type="molecule type" value="Genomic_DNA"/>
</dbReference>
<feature type="domain" description="Chemoreceptor zinc-binding" evidence="1">
    <location>
        <begin position="21"/>
        <end position="85"/>
    </location>
</feature>
<dbReference type="Proteomes" id="UP001149821">
    <property type="component" value="Unassembled WGS sequence"/>
</dbReference>
<comment type="caution">
    <text evidence="2">The sequence shown here is derived from an EMBL/GenBank/DDBJ whole genome shotgun (WGS) entry which is preliminary data.</text>
</comment>
<dbReference type="InterPro" id="IPR025991">
    <property type="entry name" value="Chemoreceptor_zinc-bind_dom"/>
</dbReference>